<accession>A0ABP9QNP5</accession>
<dbReference type="Gene3D" id="6.10.250.2750">
    <property type="match status" value="1"/>
</dbReference>
<name>A0ABP9QNP5_9RHOO</name>
<proteinExistence type="predicted"/>
<evidence type="ECO:0000313" key="1">
    <source>
        <dbReference type="EMBL" id="GAA5165023.1"/>
    </source>
</evidence>
<sequence>MSATPVFATTREKAEYFQALHRSGCFIVPNPWDAGSARIMAHAGAVALATTGAGCAFARGLPDHALSPDQLFDAVADIVQASPLPVTVDLEDGFHVEPEHVAESIRRVAALGAVGASIEDKPRTARAGQYPVAFAAARVQAAAEAARALPHPFVLTARAENFFGGAPDLDDTILRLQAYQAAGADVLFAPGLQTAQQVATVISAVARPLNVLAGVKDSALDYASLAALGVRRISVGGALQRLALSVVHDAVGQMLREGRFDCANRAISGARLNELFASGAPDAAR</sequence>
<dbReference type="Proteomes" id="UP001500547">
    <property type="component" value="Unassembled WGS sequence"/>
</dbReference>
<dbReference type="Pfam" id="PF13714">
    <property type="entry name" value="PEP_mutase"/>
    <property type="match status" value="1"/>
</dbReference>
<dbReference type="PANTHER" id="PTHR42905:SF16">
    <property type="entry name" value="CARBOXYPHOSPHONOENOLPYRUVATE PHOSPHONOMUTASE-LIKE PROTEIN (AFU_ORTHOLOGUE AFUA_5G07230)"/>
    <property type="match status" value="1"/>
</dbReference>
<comment type="caution">
    <text evidence="1">The sequence shown here is derived from an EMBL/GenBank/DDBJ whole genome shotgun (WGS) entry which is preliminary data.</text>
</comment>
<dbReference type="Gene3D" id="3.20.20.60">
    <property type="entry name" value="Phosphoenolpyruvate-binding domains"/>
    <property type="match status" value="1"/>
</dbReference>
<dbReference type="SUPFAM" id="SSF51621">
    <property type="entry name" value="Phosphoenolpyruvate/pyruvate domain"/>
    <property type="match status" value="1"/>
</dbReference>
<gene>
    <name evidence="1" type="ORF">GCM10025770_19890</name>
</gene>
<dbReference type="InterPro" id="IPR040442">
    <property type="entry name" value="Pyrv_kinase-like_dom_sf"/>
</dbReference>
<keyword evidence="2" id="KW-1185">Reference proteome</keyword>
<evidence type="ECO:0000313" key="2">
    <source>
        <dbReference type="Proteomes" id="UP001500547"/>
    </source>
</evidence>
<dbReference type="InterPro" id="IPR015813">
    <property type="entry name" value="Pyrv/PenolPyrv_kinase-like_dom"/>
</dbReference>
<dbReference type="InterPro" id="IPR039556">
    <property type="entry name" value="ICL/PEPM"/>
</dbReference>
<dbReference type="EMBL" id="BAABLD010000008">
    <property type="protein sequence ID" value="GAA5165023.1"/>
    <property type="molecule type" value="Genomic_DNA"/>
</dbReference>
<protein>
    <submittedName>
        <fullName evidence="1">Isocitrate lyase/phosphoenolpyruvate mutase family protein</fullName>
    </submittedName>
</protein>
<reference evidence="2" key="1">
    <citation type="journal article" date="2019" name="Int. J. Syst. Evol. Microbiol.">
        <title>The Global Catalogue of Microorganisms (GCM) 10K type strain sequencing project: providing services to taxonomists for standard genome sequencing and annotation.</title>
        <authorList>
            <consortium name="The Broad Institute Genomics Platform"/>
            <consortium name="The Broad Institute Genome Sequencing Center for Infectious Disease"/>
            <person name="Wu L."/>
            <person name="Ma J."/>
        </authorList>
    </citation>
    <scope>NUCLEOTIDE SEQUENCE [LARGE SCALE GENOMIC DNA]</scope>
    <source>
        <strain evidence="2">JCM 18715</strain>
    </source>
</reference>
<organism evidence="1 2">
    <name type="scientific">Viridibacterium curvum</name>
    <dbReference type="NCBI Taxonomy" id="1101404"/>
    <lineage>
        <taxon>Bacteria</taxon>
        <taxon>Pseudomonadati</taxon>
        <taxon>Pseudomonadota</taxon>
        <taxon>Betaproteobacteria</taxon>
        <taxon>Rhodocyclales</taxon>
        <taxon>Rhodocyclaceae</taxon>
        <taxon>Viridibacterium</taxon>
    </lineage>
</organism>
<dbReference type="PANTHER" id="PTHR42905">
    <property type="entry name" value="PHOSPHOENOLPYRUVATE CARBOXYLASE"/>
    <property type="match status" value="1"/>
</dbReference>
<dbReference type="RefSeq" id="WP_345532779.1">
    <property type="nucleotide sequence ID" value="NZ_BAABLD010000008.1"/>
</dbReference>
<dbReference type="GO" id="GO:0016829">
    <property type="term" value="F:lyase activity"/>
    <property type="evidence" value="ECO:0007669"/>
    <property type="project" value="UniProtKB-KW"/>
</dbReference>
<dbReference type="CDD" id="cd00377">
    <property type="entry name" value="ICL_PEPM"/>
    <property type="match status" value="1"/>
</dbReference>
<keyword evidence="1" id="KW-0456">Lyase</keyword>